<protein>
    <recommendedName>
        <fullName evidence="2">Metallo-beta-lactamase domain-containing protein</fullName>
    </recommendedName>
</protein>
<name>A0A1G2R5K1_9BACT</name>
<comment type="caution">
    <text evidence="3">The sequence shown here is derived from an EMBL/GenBank/DDBJ whole genome shotgun (WGS) entry which is preliminary data.</text>
</comment>
<accession>A0A1G2R5K1</accession>
<keyword evidence="1" id="KW-1133">Transmembrane helix</keyword>
<dbReference type="Gene3D" id="3.60.15.10">
    <property type="entry name" value="Ribonuclease Z/Hydroxyacylglutathione hydrolase-like"/>
    <property type="match status" value="1"/>
</dbReference>
<evidence type="ECO:0000313" key="3">
    <source>
        <dbReference type="EMBL" id="OHA68130.1"/>
    </source>
</evidence>
<dbReference type="CDD" id="cd07731">
    <property type="entry name" value="ComA-like_MBL-fold"/>
    <property type="match status" value="1"/>
</dbReference>
<reference evidence="3 4" key="1">
    <citation type="journal article" date="2016" name="Nat. Commun.">
        <title>Thousands of microbial genomes shed light on interconnected biogeochemical processes in an aquifer system.</title>
        <authorList>
            <person name="Anantharaman K."/>
            <person name="Brown C.T."/>
            <person name="Hug L.A."/>
            <person name="Sharon I."/>
            <person name="Castelle C.J."/>
            <person name="Probst A.J."/>
            <person name="Thomas B.C."/>
            <person name="Singh A."/>
            <person name="Wilkins M.J."/>
            <person name="Karaoz U."/>
            <person name="Brodie E.L."/>
            <person name="Williams K.H."/>
            <person name="Hubbard S.S."/>
            <person name="Banfield J.F."/>
        </authorList>
    </citation>
    <scope>NUCLEOTIDE SEQUENCE [LARGE SCALE GENOMIC DNA]</scope>
</reference>
<dbReference type="PANTHER" id="PTHR30619">
    <property type="entry name" value="DNA INTERNALIZATION/COMPETENCE PROTEIN COMEC/REC2"/>
    <property type="match status" value="1"/>
</dbReference>
<dbReference type="SUPFAM" id="SSF56281">
    <property type="entry name" value="Metallo-hydrolase/oxidoreductase"/>
    <property type="match status" value="1"/>
</dbReference>
<sequence length="299" mass="33328">MFESGPAPYAEMKKRSNLFLGIGGGVLIFLVFLNFSLWQEVLASRYSTLVFFDIGQGDASFVETPQGHQILIDGGRDSKIVEKLEQFMAPSDKTIDLVLLSHPASDHVTGLLSVLKEYQVKHVVWTGVQKDTRVYGQWLDVLEEEKKEGARVSLISAPSRIWIQKTSCPQYFDILFPSEDLSDTIVKDDNDTSIVAKGVFCDHTALFTGDLTSKGEKLVLKTGFDVQSDILKVGHHGSKTSSSSAFLKAVAPEYAVIQVGKDNQYGHPHEEVLERLREYGIQVMRNDELGDIIFKIKSK</sequence>
<gene>
    <name evidence="3" type="ORF">A3J68_01610</name>
</gene>
<dbReference type="EMBL" id="MHTY01000030">
    <property type="protein sequence ID" value="OHA68130.1"/>
    <property type="molecule type" value="Genomic_DNA"/>
</dbReference>
<dbReference type="Pfam" id="PF00753">
    <property type="entry name" value="Lactamase_B"/>
    <property type="match status" value="1"/>
</dbReference>
<keyword evidence="1" id="KW-0812">Transmembrane</keyword>
<keyword evidence="1" id="KW-0472">Membrane</keyword>
<evidence type="ECO:0000259" key="2">
    <source>
        <dbReference type="Pfam" id="PF00753"/>
    </source>
</evidence>
<dbReference type="InterPro" id="IPR035681">
    <property type="entry name" value="ComA-like_MBL"/>
</dbReference>
<dbReference type="AlphaFoldDB" id="A0A1G2R5K1"/>
<evidence type="ECO:0000313" key="4">
    <source>
        <dbReference type="Proteomes" id="UP000178529"/>
    </source>
</evidence>
<dbReference type="InterPro" id="IPR052159">
    <property type="entry name" value="Competence_DNA_uptake"/>
</dbReference>
<dbReference type="InterPro" id="IPR036866">
    <property type="entry name" value="RibonucZ/Hydroxyglut_hydro"/>
</dbReference>
<organism evidence="3 4">
    <name type="scientific">Candidatus Wildermuthbacteria bacterium RIFCSPHIGHO2_02_FULL_48_16</name>
    <dbReference type="NCBI Taxonomy" id="1802453"/>
    <lineage>
        <taxon>Bacteria</taxon>
        <taxon>Candidatus Wildermuthiibacteriota</taxon>
    </lineage>
</organism>
<evidence type="ECO:0000256" key="1">
    <source>
        <dbReference type="SAM" id="Phobius"/>
    </source>
</evidence>
<proteinExistence type="predicted"/>
<dbReference type="Proteomes" id="UP000178529">
    <property type="component" value="Unassembled WGS sequence"/>
</dbReference>
<feature type="domain" description="Metallo-beta-lactamase" evidence="2">
    <location>
        <begin position="55"/>
        <end position="260"/>
    </location>
</feature>
<dbReference type="InterPro" id="IPR001279">
    <property type="entry name" value="Metallo-B-lactamas"/>
</dbReference>
<dbReference type="PANTHER" id="PTHR30619:SF1">
    <property type="entry name" value="RECOMBINATION PROTEIN 2"/>
    <property type="match status" value="1"/>
</dbReference>
<feature type="transmembrane region" description="Helical" evidence="1">
    <location>
        <begin position="18"/>
        <end position="38"/>
    </location>
</feature>